<dbReference type="InterPro" id="IPR039218">
    <property type="entry name" value="REM_fam"/>
</dbReference>
<feature type="domain" description="TF-B3" evidence="8">
    <location>
        <begin position="386"/>
        <end position="478"/>
    </location>
</feature>
<sequence length="784" mass="89620">MEKASLLTPANPHFFQPLLTGFQSHLNIPVTFFSKHIEGKHEGKTVELRSDSSDRTWKVKMEGHRLTDGWKEFAKAHDLRIYDVVIFRQEGDMLFHVTAFGTSCCEIQYAPSGIHVKVKEESEEIGESSRREKESSSKPTCFSQYVTASNLSRGAVGVPLDFARRNGLNKGRRVIALRNQEGKSWESKLKSTRSGQVFICRNWRSFCTASKLKIGDSFQFKLLENTETPVFQLCSLSKVKRKKETLSESEEDNVVDKTETPRFVKITTTASSLEIGKQNIPVHFTRANKLNKPGKIVLVDKDKVEWSMKLNQDSRSGTMYIMGGTAWKSFCAANEVVVGESLTLELIRRERILLLKFCSKMEQPPFKTKARERKRARSSSIQGFESESIVSTLSTSVQHSEKIPVKFFSKHIEGKHEGKTVKLRSDSSDRTWKVKMEGHRLTEGWKEFAKAHDLRVGDVVIFRQEGDMLFHVTAFGTSCCELQYVLSGRHDVKEEGDVIGESSRREKESSPSLTCFNQTVTAGSLSNGLVVSYSRCAFRFRNKGRHKVVLMNQEGESWESEVKCKRSGQVFICRSWRIFCTASRLEVGDSLQFKLLQNTETPVFQLSSHLKVKREKGTLPEEEEEEDNVVDKTKKPRFVTITPSASNLEIGKQVSFRNIHVFGFFNALSFLLSCWICFQYLPVHFTRANKLNRPGKIVLVDKNKVEWSMKLKKDIRSGTMYIINGKGWKRFCAANKVVAGESLTLELIRRGRIPLLKFFSKMEQPPFKTKTRERKRTRVQRLSQ</sequence>
<keyword evidence="2" id="KW-0677">Repeat</keyword>
<dbReference type="AlphaFoldDB" id="A0A816R2Z2"/>
<dbReference type="PANTHER" id="PTHR31674">
    <property type="entry name" value="B3 DOMAIN-CONTAINING PROTEIN REM-LIKE 3-RELATED"/>
    <property type="match status" value="1"/>
</dbReference>
<reference evidence="9" key="1">
    <citation type="submission" date="2021-01" db="EMBL/GenBank/DDBJ databases">
        <authorList>
            <consortium name="Genoscope - CEA"/>
            <person name="William W."/>
        </authorList>
    </citation>
    <scope>NUCLEOTIDE SEQUENCE</scope>
</reference>
<feature type="domain" description="TF-B3" evidence="8">
    <location>
        <begin position="141"/>
        <end position="237"/>
    </location>
</feature>
<dbReference type="CDD" id="cd10017">
    <property type="entry name" value="B3_DNA"/>
    <property type="match status" value="6"/>
</dbReference>
<evidence type="ECO:0000256" key="1">
    <source>
        <dbReference type="ARBA" id="ARBA00004123"/>
    </source>
</evidence>
<dbReference type="PROSITE" id="PS50863">
    <property type="entry name" value="B3"/>
    <property type="match status" value="6"/>
</dbReference>
<feature type="domain" description="TF-B3" evidence="8">
    <location>
        <begin position="263"/>
        <end position="361"/>
    </location>
</feature>
<evidence type="ECO:0000256" key="7">
    <source>
        <dbReference type="SAM" id="Phobius"/>
    </source>
</evidence>
<dbReference type="InterPro" id="IPR015300">
    <property type="entry name" value="DNA-bd_pseudobarrel_sf"/>
</dbReference>
<dbReference type="Gene3D" id="2.40.330.10">
    <property type="entry name" value="DNA-binding pseudobarrel domain"/>
    <property type="match status" value="6"/>
</dbReference>
<keyword evidence="6" id="KW-0539">Nucleus</keyword>
<dbReference type="FunFam" id="2.40.330.10:FF:000009">
    <property type="entry name" value="Transcriptional factor B3 family protein"/>
    <property type="match status" value="2"/>
</dbReference>
<evidence type="ECO:0000313" key="9">
    <source>
        <dbReference type="EMBL" id="CAF2068518.1"/>
    </source>
</evidence>
<dbReference type="GO" id="GO:0005634">
    <property type="term" value="C:nucleus"/>
    <property type="evidence" value="ECO:0007669"/>
    <property type="project" value="UniProtKB-SubCell"/>
</dbReference>
<accession>A0A816R2Z2</accession>
<dbReference type="InterPro" id="IPR003340">
    <property type="entry name" value="B3_DNA-bd"/>
</dbReference>
<organism evidence="9">
    <name type="scientific">Brassica napus</name>
    <name type="common">Rape</name>
    <dbReference type="NCBI Taxonomy" id="3708"/>
    <lineage>
        <taxon>Eukaryota</taxon>
        <taxon>Viridiplantae</taxon>
        <taxon>Streptophyta</taxon>
        <taxon>Embryophyta</taxon>
        <taxon>Tracheophyta</taxon>
        <taxon>Spermatophyta</taxon>
        <taxon>Magnoliopsida</taxon>
        <taxon>eudicotyledons</taxon>
        <taxon>Gunneridae</taxon>
        <taxon>Pentapetalae</taxon>
        <taxon>rosids</taxon>
        <taxon>malvids</taxon>
        <taxon>Brassicales</taxon>
        <taxon>Brassicaceae</taxon>
        <taxon>Brassiceae</taxon>
        <taxon>Brassica</taxon>
    </lineage>
</organism>
<name>A0A816R2Z2_BRANA</name>
<keyword evidence="5" id="KW-0804">Transcription</keyword>
<keyword evidence="7" id="KW-0812">Transmembrane</keyword>
<evidence type="ECO:0000256" key="6">
    <source>
        <dbReference type="ARBA" id="ARBA00023242"/>
    </source>
</evidence>
<dbReference type="Pfam" id="PF02362">
    <property type="entry name" value="B3"/>
    <property type="match status" value="6"/>
</dbReference>
<evidence type="ECO:0000256" key="4">
    <source>
        <dbReference type="ARBA" id="ARBA00023125"/>
    </source>
</evidence>
<evidence type="ECO:0000259" key="8">
    <source>
        <dbReference type="PROSITE" id="PS50863"/>
    </source>
</evidence>
<evidence type="ECO:0000256" key="3">
    <source>
        <dbReference type="ARBA" id="ARBA00023015"/>
    </source>
</evidence>
<evidence type="ECO:0000256" key="2">
    <source>
        <dbReference type="ARBA" id="ARBA00022737"/>
    </source>
</evidence>
<feature type="domain" description="TF-B3" evidence="8">
    <location>
        <begin position="547"/>
        <end position="609"/>
    </location>
</feature>
<dbReference type="SUPFAM" id="SSF101936">
    <property type="entry name" value="DNA-binding pseudobarrel domain"/>
    <property type="match status" value="6"/>
</dbReference>
<dbReference type="GO" id="GO:0003677">
    <property type="term" value="F:DNA binding"/>
    <property type="evidence" value="ECO:0007669"/>
    <property type="project" value="UniProtKB-KW"/>
</dbReference>
<gene>
    <name evidence="9" type="ORF">DARMORV10_C01P07280.1</name>
</gene>
<comment type="subcellular location">
    <subcellularLocation>
        <location evidence="1">Nucleus</location>
    </subcellularLocation>
</comment>
<evidence type="ECO:0000256" key="5">
    <source>
        <dbReference type="ARBA" id="ARBA00023163"/>
    </source>
</evidence>
<proteinExistence type="predicted"/>
<keyword evidence="7" id="KW-1133">Transmembrane helix</keyword>
<feature type="transmembrane region" description="Helical" evidence="7">
    <location>
        <begin position="661"/>
        <end position="683"/>
    </location>
</feature>
<dbReference type="Proteomes" id="UP001295469">
    <property type="component" value="Chromosome C01"/>
</dbReference>
<keyword evidence="7" id="KW-0472">Membrane</keyword>
<keyword evidence="4" id="KW-0238">DNA-binding</keyword>
<dbReference type="SMR" id="A0A816R2Z2"/>
<dbReference type="SMART" id="SM01019">
    <property type="entry name" value="B3"/>
    <property type="match status" value="6"/>
</dbReference>
<protein>
    <submittedName>
        <fullName evidence="9">(rape) hypothetical protein</fullName>
    </submittedName>
</protein>
<feature type="domain" description="TF-B3" evidence="8">
    <location>
        <begin position="11"/>
        <end position="103"/>
    </location>
</feature>
<keyword evidence="3" id="KW-0805">Transcription regulation</keyword>
<dbReference type="EMBL" id="HG994365">
    <property type="protein sequence ID" value="CAF2068518.1"/>
    <property type="molecule type" value="Genomic_DNA"/>
</dbReference>
<feature type="domain" description="TF-B3" evidence="8">
    <location>
        <begin position="664"/>
        <end position="761"/>
    </location>
</feature>
<dbReference type="PANTHER" id="PTHR31674:SF62">
    <property type="entry name" value="B3 DOMAIN-CONTAINING PROTEIN REM14-RELATED"/>
    <property type="match status" value="1"/>
</dbReference>